<reference evidence="1" key="1">
    <citation type="journal article" date="2021" name="Genome Biol. Evol.">
        <title>The assembled and annotated genome of the fairy-ring fungus Marasmius oreades.</title>
        <authorList>
            <person name="Hiltunen M."/>
            <person name="Ament-Velasquez S.L."/>
            <person name="Johannesson H."/>
        </authorList>
    </citation>
    <scope>NUCLEOTIDE SEQUENCE</scope>
    <source>
        <strain evidence="1">03SP1</strain>
    </source>
</reference>
<proteinExistence type="predicted"/>
<dbReference type="GeneID" id="66081113"/>
<dbReference type="Proteomes" id="UP001049176">
    <property type="component" value="Chromosome 8"/>
</dbReference>
<gene>
    <name evidence="1" type="ORF">E1B28_012038</name>
</gene>
<evidence type="ECO:0000313" key="2">
    <source>
        <dbReference type="Proteomes" id="UP001049176"/>
    </source>
</evidence>
<keyword evidence="2" id="KW-1185">Reference proteome</keyword>
<organism evidence="1 2">
    <name type="scientific">Marasmius oreades</name>
    <name type="common">fairy-ring Marasmius</name>
    <dbReference type="NCBI Taxonomy" id="181124"/>
    <lineage>
        <taxon>Eukaryota</taxon>
        <taxon>Fungi</taxon>
        <taxon>Dikarya</taxon>
        <taxon>Basidiomycota</taxon>
        <taxon>Agaricomycotina</taxon>
        <taxon>Agaricomycetes</taxon>
        <taxon>Agaricomycetidae</taxon>
        <taxon>Agaricales</taxon>
        <taxon>Marasmiineae</taxon>
        <taxon>Marasmiaceae</taxon>
        <taxon>Marasmius</taxon>
    </lineage>
</organism>
<accession>A0A9P7RQS0</accession>
<comment type="caution">
    <text evidence="1">The sequence shown here is derived from an EMBL/GenBank/DDBJ whole genome shotgun (WGS) entry which is preliminary data.</text>
</comment>
<protein>
    <submittedName>
        <fullName evidence="1">Uncharacterized protein</fullName>
    </submittedName>
</protein>
<dbReference type="KEGG" id="more:E1B28_012038"/>
<dbReference type="RefSeq" id="XP_043004470.1">
    <property type="nucleotide sequence ID" value="XM_043157104.1"/>
</dbReference>
<dbReference type="AlphaFoldDB" id="A0A9P7RQS0"/>
<evidence type="ECO:0000313" key="1">
    <source>
        <dbReference type="EMBL" id="KAG7087999.1"/>
    </source>
</evidence>
<name>A0A9P7RQS0_9AGAR</name>
<dbReference type="OrthoDB" id="3063557at2759"/>
<dbReference type="EMBL" id="CM032188">
    <property type="protein sequence ID" value="KAG7087999.1"/>
    <property type="molecule type" value="Genomic_DNA"/>
</dbReference>
<sequence>MFNHSYSNQFGRATLNNIQGNQHINYYLQHQHQSVPAHVGGEEWKTRMYREYSYVPAGNIKIIKTVAVQGVLLREYENDPDCLKSHQRYDASRANREAHLACLVEGRKESSPFLCVAYTGSDAQKVFKRDYLAFSRIRNAHVMQLRGFNDSDIPMVLFHEELIPVHHIFQRHRELSIALQCYIALQASIARESILEWHQTEVDHYYCDNVWIQPRNGRISFGPRVPLTEYFSVYGGWELGNCTDMPALPTYMYNANCLLKHLLNYSSDNFLLSGLDSTLISHLLYREKVYIPQNNQVWLRSSGRPITNFQPRSCWTHRVWQFPFVEDHFELITLEDGRTRLSIKSITPQLLHECIVSFVYGMDEGLPHCRRHGNWLSQSCSIFSTMNIPRHEWSDCTLLGQIWLDLIIDDTELDCIASDMIPHDLETQYYLFVLPPPQNINNSPDVITWMLGKDLYYWSSDPNGQTVMPESQRVSLGLPSPIPEAWGTYETWSAETYDLMRAWQEAKGFDPSTTDFARSLGHTILEPLFSDPMDGDVERFRALSEDTDGPSYTTLKAHNGDEGAMDVDLPTSLSSLRIEVGGHGTSVVEGFVAANTDVEVD</sequence>